<protein>
    <submittedName>
        <fullName evidence="2">Uncharacterized protein</fullName>
    </submittedName>
</protein>
<dbReference type="EMBL" id="POWG01000065">
    <property type="protein sequence ID" value="PNQ95020.1"/>
    <property type="molecule type" value="Genomic_DNA"/>
</dbReference>
<feature type="region of interest" description="Disordered" evidence="1">
    <location>
        <begin position="276"/>
        <end position="298"/>
    </location>
</feature>
<accession>A0A2K1FR56</accession>
<dbReference type="Proteomes" id="UP000236268">
    <property type="component" value="Unassembled WGS sequence"/>
</dbReference>
<evidence type="ECO:0000313" key="3">
    <source>
        <dbReference type="Proteomes" id="UP000236268"/>
    </source>
</evidence>
<gene>
    <name evidence="2" type="ORF">C1S70_31080</name>
</gene>
<evidence type="ECO:0000313" key="2">
    <source>
        <dbReference type="EMBL" id="PNQ95020.1"/>
    </source>
</evidence>
<name>A0A2K1FR56_9PROT</name>
<evidence type="ECO:0000256" key="1">
    <source>
        <dbReference type="SAM" id="MobiDB-lite"/>
    </source>
</evidence>
<geneLocation type="plasmid" evidence="2">
    <name>p45unnamed</name>
</geneLocation>
<sequence length="298" mass="32800">MARIVELVVTTSGTPMDSPSDWRQALDEANSSCFSEWPLGARLHDLTAYALYGIVLDGSEDTEERALHLEELVTEAEAFATQAPFTAWGLASNRWALDTGRPVEPAALAEFGGVSGGRIRNMMSGTNRVFTAQDGRIPAVEALTWLATGKEFWTSIWREQPLPQYGNRSRPPLEQALFVPVARDALVFHPGLRRGAGYTIGPKGEEEQIADFAKALGKLQSMPVPYWRRPNAQGNWSIVSGIRPAPNTSVTNRHLTVQPTPPREVAIRGGAVRVWNRRSPHNGSRSRLCDHARRAGAR</sequence>
<comment type="caution">
    <text evidence="2">The sequence shown here is derived from an EMBL/GenBank/DDBJ whole genome shotgun (WGS) entry which is preliminary data.</text>
</comment>
<proteinExistence type="predicted"/>
<organism evidence="2 3">
    <name type="scientific">Azospirillum argentinense</name>
    <dbReference type="NCBI Taxonomy" id="2970906"/>
    <lineage>
        <taxon>Bacteria</taxon>
        <taxon>Pseudomonadati</taxon>
        <taxon>Pseudomonadota</taxon>
        <taxon>Alphaproteobacteria</taxon>
        <taxon>Rhodospirillales</taxon>
        <taxon>Azospirillaceae</taxon>
        <taxon>Azospirillum</taxon>
    </lineage>
</organism>
<dbReference type="RefSeq" id="WP_103041673.1">
    <property type="nucleotide sequence ID" value="NZ_POWG01000065.1"/>
</dbReference>
<dbReference type="AlphaFoldDB" id="A0A2K1FR56"/>
<feature type="compositionally biased region" description="Basic and acidic residues" evidence="1">
    <location>
        <begin position="287"/>
        <end position="298"/>
    </location>
</feature>
<keyword evidence="2" id="KW-0614">Plasmid</keyword>
<reference evidence="2 3" key="1">
    <citation type="submission" date="2018-01" db="EMBL/GenBank/DDBJ databases">
        <title>Whole genome sequence of Azospirillum brasilense REC3 isolated from strawberry roots.</title>
        <authorList>
            <person name="Fontana C.A."/>
            <person name="Salazar S.M."/>
            <person name="Bassi D."/>
            <person name="Puglisi E."/>
            <person name="Lovaisa N.C."/>
            <person name="Toffoli L.M."/>
            <person name="Pedraza R."/>
            <person name="Cocconcelli P.S."/>
        </authorList>
    </citation>
    <scope>NUCLEOTIDE SEQUENCE [LARGE SCALE GENOMIC DNA]</scope>
    <source>
        <strain evidence="2 3">REC3</strain>
        <plasmid evidence="2">p45unnamed</plasmid>
    </source>
</reference>